<dbReference type="GO" id="GO:0005524">
    <property type="term" value="F:ATP binding"/>
    <property type="evidence" value="ECO:0007669"/>
    <property type="project" value="UniProtKB-KW"/>
</dbReference>
<dbReference type="STRING" id="2004952.A0A2C5YY82"/>
<feature type="compositionally biased region" description="Polar residues" evidence="6">
    <location>
        <begin position="414"/>
        <end position="425"/>
    </location>
</feature>
<comment type="caution">
    <text evidence="8">The sequence shown here is derived from an EMBL/GenBank/DDBJ whole genome shotgun (WGS) entry which is preliminary data.</text>
</comment>
<evidence type="ECO:0000313" key="8">
    <source>
        <dbReference type="EMBL" id="PHH72470.1"/>
    </source>
</evidence>
<keyword evidence="4" id="KW-0418">Kinase</keyword>
<feature type="compositionally biased region" description="Polar residues" evidence="6">
    <location>
        <begin position="454"/>
        <end position="472"/>
    </location>
</feature>
<organism evidence="8 9">
    <name type="scientific">Ophiocordyceps camponoti-rufipedis</name>
    <dbReference type="NCBI Taxonomy" id="2004952"/>
    <lineage>
        <taxon>Eukaryota</taxon>
        <taxon>Fungi</taxon>
        <taxon>Dikarya</taxon>
        <taxon>Ascomycota</taxon>
        <taxon>Pezizomycotina</taxon>
        <taxon>Sordariomycetes</taxon>
        <taxon>Hypocreomycetidae</taxon>
        <taxon>Hypocreales</taxon>
        <taxon>Ophiocordycipitaceae</taxon>
        <taxon>Ophiocordyceps</taxon>
    </lineage>
</organism>
<evidence type="ECO:0000256" key="2">
    <source>
        <dbReference type="ARBA" id="ARBA00022679"/>
    </source>
</evidence>
<dbReference type="SUPFAM" id="SSF49879">
    <property type="entry name" value="SMAD/FHA domain"/>
    <property type="match status" value="1"/>
</dbReference>
<evidence type="ECO:0000259" key="7">
    <source>
        <dbReference type="PROSITE" id="PS50011"/>
    </source>
</evidence>
<sequence>MPDTDLIACLYPLSGPQQWNPAKASALYVSPNHPKPTQSAASDSSRFPNLPRFEIRFSNVPPSPHGVVFGCHPKSDVVLPSNLGLDKYHLGLTFDDANCLIVRDWGSDAGTKVTYNGYLNEARHGFEWIVGGHPTLMANTMTIEIMLGGLINFRIVAVNHDVTSPAYIANVNRFRQGTATVDSLFQELDILSRLITERPKNWNPNIVQLLEATFDEWPKLYLEYIPGGSLADCDDISVAESVSVLQQCLSALKYLHGLKPPVAHRDIKAANILVQWRRAGQLLVKFGDFGLAKDSGVMMSFCGTRQYMAPEIYQDWNDGSNGKNAAGYSVAVDIWSLGVVIYKLVCGLPQGGGMMSWCKRVVSKLERDFAQRPDELKELLLTAMVVLVPESRGSAQTCYDMAMRLTIGHQAGQASLGQTRKNNAASHEDHQPTMRPHHVAAKESVDVPSTLFTGLASYSSSDPMTNTPTPRSSQKRPLEATSLTWDRGDNKRPDRRGKDIELVPRRFQQDCGKHSQDSLQPIGCPHNSTWTQREASSGTKSLDALRHTGKDGAGQVEVSRTRGPEAPHPTHVDLSIDQNLLCEVVRRHVVSMRKSDFHLNASQILSAAGLTKSQRDLRVRSLRSQGVTTIQEPDGPEVWVPFRDGVFLCQRVGLESELASLLSWAPCDMPDRQENYLAQVERLEWSGQLIAHRPYQGTINAAHLLRLSGSRQRLGHFFARNPGIKKQVHYGEHRGTYVSYEDARVLCLHLGLDPGPIDDLLGSGSYSRPPDRVVNV</sequence>
<feature type="region of interest" description="Disordered" evidence="6">
    <location>
        <begin position="414"/>
        <end position="437"/>
    </location>
</feature>
<evidence type="ECO:0000313" key="9">
    <source>
        <dbReference type="Proteomes" id="UP000226431"/>
    </source>
</evidence>
<dbReference type="InterPro" id="IPR036887">
    <property type="entry name" value="HTH_APSES_sf"/>
</dbReference>
<dbReference type="PROSITE" id="PS00108">
    <property type="entry name" value="PROTEIN_KINASE_ST"/>
    <property type="match status" value="1"/>
</dbReference>
<feature type="compositionally biased region" description="Polar residues" evidence="6">
    <location>
        <begin position="526"/>
        <end position="540"/>
    </location>
</feature>
<evidence type="ECO:0000256" key="3">
    <source>
        <dbReference type="ARBA" id="ARBA00022741"/>
    </source>
</evidence>
<dbReference type="Proteomes" id="UP000226431">
    <property type="component" value="Unassembled WGS sequence"/>
</dbReference>
<keyword evidence="9" id="KW-1185">Reference proteome</keyword>
<dbReference type="SMART" id="SM00220">
    <property type="entry name" value="S_TKc"/>
    <property type="match status" value="1"/>
</dbReference>
<dbReference type="GO" id="GO:0004674">
    <property type="term" value="F:protein serine/threonine kinase activity"/>
    <property type="evidence" value="ECO:0007669"/>
    <property type="project" value="UniProtKB-EC"/>
</dbReference>
<dbReference type="AlphaFoldDB" id="A0A2C5YY82"/>
<keyword evidence="5" id="KW-0067">ATP-binding</keyword>
<keyword evidence="3" id="KW-0547">Nucleotide-binding</keyword>
<dbReference type="PANTHER" id="PTHR43671">
    <property type="entry name" value="SERINE/THREONINE-PROTEIN KINASE NEK"/>
    <property type="match status" value="1"/>
</dbReference>
<dbReference type="SUPFAM" id="SSF54616">
    <property type="entry name" value="DNA-binding domain of Mlu1-box binding protein MBP1"/>
    <property type="match status" value="1"/>
</dbReference>
<keyword evidence="2" id="KW-0808">Transferase</keyword>
<dbReference type="InterPro" id="IPR000719">
    <property type="entry name" value="Prot_kinase_dom"/>
</dbReference>
<accession>A0A2C5YY82</accession>
<dbReference type="Pfam" id="PF00069">
    <property type="entry name" value="Pkinase"/>
    <property type="match status" value="1"/>
</dbReference>
<evidence type="ECO:0000256" key="4">
    <source>
        <dbReference type="ARBA" id="ARBA00022777"/>
    </source>
</evidence>
<dbReference type="EMBL" id="NJES01000418">
    <property type="protein sequence ID" value="PHH72470.1"/>
    <property type="molecule type" value="Genomic_DNA"/>
</dbReference>
<dbReference type="SUPFAM" id="SSF56112">
    <property type="entry name" value="Protein kinase-like (PK-like)"/>
    <property type="match status" value="1"/>
</dbReference>
<feature type="domain" description="Protein kinase" evidence="7">
    <location>
        <begin position="140"/>
        <end position="405"/>
    </location>
</feature>
<proteinExistence type="predicted"/>
<reference evidence="8 9" key="1">
    <citation type="submission" date="2017-06" db="EMBL/GenBank/DDBJ databases">
        <title>Ant-infecting Ophiocordyceps genomes reveal a high diversity of potential behavioral manipulation genes and a possible major role for enterotoxins.</title>
        <authorList>
            <person name="De Bekker C."/>
            <person name="Evans H.C."/>
            <person name="Brachmann A."/>
            <person name="Hughes D.P."/>
        </authorList>
    </citation>
    <scope>NUCLEOTIDE SEQUENCE [LARGE SCALE GENOMIC DNA]</scope>
    <source>
        <strain evidence="8 9">Map16</strain>
    </source>
</reference>
<feature type="region of interest" description="Disordered" evidence="6">
    <location>
        <begin position="454"/>
        <end position="571"/>
    </location>
</feature>
<dbReference type="EC" id="2.7.11.1" evidence="1"/>
<evidence type="ECO:0000256" key="6">
    <source>
        <dbReference type="SAM" id="MobiDB-lite"/>
    </source>
</evidence>
<dbReference type="GO" id="GO:0003677">
    <property type="term" value="F:DNA binding"/>
    <property type="evidence" value="ECO:0007669"/>
    <property type="project" value="InterPro"/>
</dbReference>
<dbReference type="InterPro" id="IPR050660">
    <property type="entry name" value="NEK_Ser/Thr_kinase"/>
</dbReference>
<dbReference type="InterPro" id="IPR008984">
    <property type="entry name" value="SMAD_FHA_dom_sf"/>
</dbReference>
<evidence type="ECO:0000256" key="5">
    <source>
        <dbReference type="ARBA" id="ARBA00022840"/>
    </source>
</evidence>
<feature type="compositionally biased region" description="Basic and acidic residues" evidence="6">
    <location>
        <begin position="486"/>
        <end position="516"/>
    </location>
</feature>
<name>A0A2C5YY82_9HYPO</name>
<dbReference type="PROSITE" id="PS50011">
    <property type="entry name" value="PROTEIN_KINASE_DOM"/>
    <property type="match status" value="1"/>
</dbReference>
<dbReference type="InterPro" id="IPR008271">
    <property type="entry name" value="Ser/Thr_kinase_AS"/>
</dbReference>
<dbReference type="InterPro" id="IPR011009">
    <property type="entry name" value="Kinase-like_dom_sf"/>
</dbReference>
<dbReference type="Gene3D" id="3.10.260.10">
    <property type="entry name" value="Transcription regulator HTH, APSES-type DNA-binding domain"/>
    <property type="match status" value="1"/>
</dbReference>
<feature type="compositionally biased region" description="Basic and acidic residues" evidence="6">
    <location>
        <begin position="559"/>
        <end position="571"/>
    </location>
</feature>
<gene>
    <name evidence="8" type="ORF">CDD80_4512</name>
</gene>
<dbReference type="PANTHER" id="PTHR43671:SF13">
    <property type="entry name" value="SERINE_THREONINE-PROTEIN KINASE NEK2"/>
    <property type="match status" value="1"/>
</dbReference>
<dbReference type="Gene3D" id="1.10.510.10">
    <property type="entry name" value="Transferase(Phosphotransferase) domain 1"/>
    <property type="match status" value="1"/>
</dbReference>
<dbReference type="OrthoDB" id="4916977at2759"/>
<protein>
    <recommendedName>
        <fullName evidence="1">non-specific serine/threonine protein kinase</fullName>
        <ecNumber evidence="1">2.7.11.1</ecNumber>
    </recommendedName>
</protein>
<evidence type="ECO:0000256" key="1">
    <source>
        <dbReference type="ARBA" id="ARBA00012513"/>
    </source>
</evidence>